<feature type="transmembrane region" description="Helical" evidence="7">
    <location>
        <begin position="261"/>
        <end position="285"/>
    </location>
</feature>
<proteinExistence type="inferred from homology"/>
<evidence type="ECO:0000256" key="1">
    <source>
        <dbReference type="ARBA" id="ARBA00004651"/>
    </source>
</evidence>
<dbReference type="Pfam" id="PF00528">
    <property type="entry name" value="BPD_transp_1"/>
    <property type="match status" value="1"/>
</dbReference>
<evidence type="ECO:0000256" key="4">
    <source>
        <dbReference type="ARBA" id="ARBA00022692"/>
    </source>
</evidence>
<keyword evidence="10" id="KW-1185">Reference proteome</keyword>
<dbReference type="GO" id="GO:0005886">
    <property type="term" value="C:plasma membrane"/>
    <property type="evidence" value="ECO:0007669"/>
    <property type="project" value="UniProtKB-SubCell"/>
</dbReference>
<protein>
    <submittedName>
        <fullName evidence="9">Raffinose/stachyose/melibiose transport system permease protein</fullName>
    </submittedName>
</protein>
<dbReference type="CDD" id="cd06261">
    <property type="entry name" value="TM_PBP2"/>
    <property type="match status" value="1"/>
</dbReference>
<keyword evidence="5 7" id="KW-1133">Transmembrane helix</keyword>
<feature type="transmembrane region" description="Helical" evidence="7">
    <location>
        <begin position="72"/>
        <end position="94"/>
    </location>
</feature>
<evidence type="ECO:0000313" key="10">
    <source>
        <dbReference type="Proteomes" id="UP000323257"/>
    </source>
</evidence>
<dbReference type="GO" id="GO:0055085">
    <property type="term" value="P:transmembrane transport"/>
    <property type="evidence" value="ECO:0007669"/>
    <property type="project" value="InterPro"/>
</dbReference>
<dbReference type="InterPro" id="IPR035906">
    <property type="entry name" value="MetI-like_sf"/>
</dbReference>
<keyword evidence="3" id="KW-1003">Cell membrane</keyword>
<reference evidence="9 10" key="1">
    <citation type="submission" date="2019-07" db="EMBL/GenBank/DDBJ databases">
        <title>Genomic Encyclopedia of Type Strains, Phase III (KMG-III): the genomes of soil and plant-associated and newly described type strains.</title>
        <authorList>
            <person name="Whitman W."/>
        </authorList>
    </citation>
    <scope>NUCLEOTIDE SEQUENCE [LARGE SCALE GENOMIC DNA]</scope>
    <source>
        <strain evidence="9 10">BL24</strain>
    </source>
</reference>
<evidence type="ECO:0000256" key="5">
    <source>
        <dbReference type="ARBA" id="ARBA00022989"/>
    </source>
</evidence>
<dbReference type="PROSITE" id="PS50928">
    <property type="entry name" value="ABC_TM1"/>
    <property type="match status" value="1"/>
</dbReference>
<gene>
    <name evidence="9" type="ORF">BCM02_12050</name>
</gene>
<organism evidence="9 10">
    <name type="scientific">Paenibacillus methanolicus</name>
    <dbReference type="NCBI Taxonomy" id="582686"/>
    <lineage>
        <taxon>Bacteria</taxon>
        <taxon>Bacillati</taxon>
        <taxon>Bacillota</taxon>
        <taxon>Bacilli</taxon>
        <taxon>Bacillales</taxon>
        <taxon>Paenibacillaceae</taxon>
        <taxon>Paenibacillus</taxon>
    </lineage>
</organism>
<dbReference type="PANTHER" id="PTHR30193">
    <property type="entry name" value="ABC TRANSPORTER PERMEASE PROTEIN"/>
    <property type="match status" value="1"/>
</dbReference>
<dbReference type="AlphaFoldDB" id="A0A5S5BPP1"/>
<dbReference type="SUPFAM" id="SSF161098">
    <property type="entry name" value="MetI-like"/>
    <property type="match status" value="1"/>
</dbReference>
<comment type="subcellular location">
    <subcellularLocation>
        <location evidence="1 7">Cell membrane</location>
        <topology evidence="1 7">Multi-pass membrane protein</topology>
    </subcellularLocation>
</comment>
<comment type="similarity">
    <text evidence="7">Belongs to the binding-protein-dependent transport system permease family.</text>
</comment>
<feature type="transmembrane region" description="Helical" evidence="7">
    <location>
        <begin position="106"/>
        <end position="125"/>
    </location>
</feature>
<evidence type="ECO:0000256" key="6">
    <source>
        <dbReference type="ARBA" id="ARBA00023136"/>
    </source>
</evidence>
<accession>A0A5S5BPP1</accession>
<name>A0A5S5BPP1_9BACL</name>
<dbReference type="PANTHER" id="PTHR30193:SF37">
    <property type="entry name" value="INNER MEMBRANE ABC TRANSPORTER PERMEASE PROTEIN YCJO"/>
    <property type="match status" value="1"/>
</dbReference>
<evidence type="ECO:0000256" key="7">
    <source>
        <dbReference type="RuleBase" id="RU363032"/>
    </source>
</evidence>
<evidence type="ECO:0000256" key="2">
    <source>
        <dbReference type="ARBA" id="ARBA00022448"/>
    </source>
</evidence>
<dbReference type="Proteomes" id="UP000323257">
    <property type="component" value="Unassembled WGS sequence"/>
</dbReference>
<comment type="caution">
    <text evidence="9">The sequence shown here is derived from an EMBL/GenBank/DDBJ whole genome shotgun (WGS) entry which is preliminary data.</text>
</comment>
<feature type="transmembrane region" description="Helical" evidence="7">
    <location>
        <begin position="157"/>
        <end position="181"/>
    </location>
</feature>
<dbReference type="InterPro" id="IPR000515">
    <property type="entry name" value="MetI-like"/>
</dbReference>
<keyword evidence="4 7" id="KW-0812">Transmembrane</keyword>
<evidence type="ECO:0000259" key="8">
    <source>
        <dbReference type="PROSITE" id="PS50928"/>
    </source>
</evidence>
<feature type="domain" description="ABC transmembrane type-1" evidence="8">
    <location>
        <begin position="68"/>
        <end position="282"/>
    </location>
</feature>
<dbReference type="OrthoDB" id="152280at2"/>
<feature type="transmembrane region" description="Helical" evidence="7">
    <location>
        <begin position="202"/>
        <end position="226"/>
    </location>
</feature>
<evidence type="ECO:0000313" key="9">
    <source>
        <dbReference type="EMBL" id="TYP68090.1"/>
    </source>
</evidence>
<dbReference type="Gene3D" id="1.10.3720.10">
    <property type="entry name" value="MetI-like"/>
    <property type="match status" value="1"/>
</dbReference>
<dbReference type="EMBL" id="VNHS01000020">
    <property type="protein sequence ID" value="TYP68090.1"/>
    <property type="molecule type" value="Genomic_DNA"/>
</dbReference>
<keyword evidence="2 7" id="KW-0813">Transport</keyword>
<sequence>MAPAVRSRGFIALALLPALLLFLVFVIVPIFWSAYYGLFDWKGLGSAKFIGLGNYEEILQDEIFWRALKNNLILVASSIAGQIPIALLLALLLLRNTLFSRFIRSAVFMPMVLSTVVVGLIWGYIYHPQFGLANAVLEWLGLESWTRAWLSDPKVNMLAVSIPINWSNVGPYLIIFIAALQNISSEIDDAAKIDGAVGWRKLISVTLPMIWGTVVVSLVLCISGSLKAFDHVIVMTGGGPAQSTELLATYMYNNTFDVYRYGYGSAVSTMIIVISALLIGLQYALTGRKKEG</sequence>
<feature type="transmembrane region" description="Helical" evidence="7">
    <location>
        <begin position="12"/>
        <end position="35"/>
    </location>
</feature>
<dbReference type="RefSeq" id="WP_148933510.1">
    <property type="nucleotide sequence ID" value="NZ_VNHS01000020.1"/>
</dbReference>
<dbReference type="InterPro" id="IPR051393">
    <property type="entry name" value="ABC_transporter_permease"/>
</dbReference>
<keyword evidence="6 7" id="KW-0472">Membrane</keyword>
<evidence type="ECO:0000256" key="3">
    <source>
        <dbReference type="ARBA" id="ARBA00022475"/>
    </source>
</evidence>